<dbReference type="Gene3D" id="1.20.140.40">
    <property type="entry name" value="Invertase/pectin methylesterase inhibitor family protein"/>
    <property type="match status" value="2"/>
</dbReference>
<dbReference type="Proteomes" id="UP000032180">
    <property type="component" value="Chromosome 8"/>
</dbReference>
<reference evidence="2" key="3">
    <citation type="submission" date="2015-04" db="UniProtKB">
        <authorList>
            <consortium name="EnsemblPlants"/>
        </authorList>
    </citation>
    <scope>IDENTIFICATION</scope>
</reference>
<proteinExistence type="predicted"/>
<dbReference type="AlphaFoldDB" id="A0A0D9X4A6"/>
<keyword evidence="3" id="KW-1185">Reference proteome</keyword>
<protein>
    <recommendedName>
        <fullName evidence="4">Pectinesterase inhibitor domain-containing protein</fullName>
    </recommendedName>
</protein>
<evidence type="ECO:0008006" key="4">
    <source>
        <dbReference type="Google" id="ProtNLM"/>
    </source>
</evidence>
<sequence>MNTIPQLVLLATTIILAVAGDDDPSCPRAPRMTVDSACRKASSTEAAYEMCKDALREIPNPQSGHDATAYALAAARRAMASERGTADAAFRLLMYNSSLSGDETYAYMECLKTYTTAAEAMGTVEERLRRCDFRGLGSVYLNGLIDVESCRNWVIKLPASPLYAMVLVDRNNFGLAFSLGKLLGASHTQATYQMCRDALREIPYPTSDAHDATVYALAAARRALASADATMDAAIKLLTYNHSLTGGEREAYSECVEAYTTAEHAVGRVISRLAACGFDGALAGDYMDGLIDVESCRDRVLRLTASPIYALVLVDRNRFGLALFLGKLLGI</sequence>
<reference evidence="3" key="2">
    <citation type="submission" date="2013-12" db="EMBL/GenBank/DDBJ databases">
        <authorList>
            <person name="Yu Y."/>
            <person name="Lee S."/>
            <person name="de Baynast K."/>
            <person name="Wissotski M."/>
            <person name="Liu L."/>
            <person name="Talag J."/>
            <person name="Goicoechea J."/>
            <person name="Angelova A."/>
            <person name="Jetty R."/>
            <person name="Kudrna D."/>
            <person name="Golser W."/>
            <person name="Rivera L."/>
            <person name="Zhang J."/>
            <person name="Wing R."/>
        </authorList>
    </citation>
    <scope>NUCLEOTIDE SEQUENCE</scope>
</reference>
<dbReference type="PANTHER" id="PTHR34838">
    <property type="entry name" value="OS08G0142100 PROTEIN-RELATED"/>
    <property type="match status" value="1"/>
</dbReference>
<dbReference type="EnsemblPlants" id="LPERR08G02730.1">
    <property type="protein sequence ID" value="LPERR08G02730.1"/>
    <property type="gene ID" value="LPERR08G02730"/>
</dbReference>
<keyword evidence="1" id="KW-0732">Signal</keyword>
<accession>A0A0D9X4A6</accession>
<evidence type="ECO:0000313" key="3">
    <source>
        <dbReference type="Proteomes" id="UP000032180"/>
    </source>
</evidence>
<dbReference type="SUPFAM" id="SSF101148">
    <property type="entry name" value="Plant invertase/pectin methylesterase inhibitor"/>
    <property type="match status" value="2"/>
</dbReference>
<dbReference type="eggNOG" id="ENOG502R3IX">
    <property type="taxonomic scope" value="Eukaryota"/>
</dbReference>
<name>A0A0D9X4A6_9ORYZ</name>
<feature type="signal peptide" evidence="1">
    <location>
        <begin position="1"/>
        <end position="19"/>
    </location>
</feature>
<evidence type="ECO:0000256" key="1">
    <source>
        <dbReference type="SAM" id="SignalP"/>
    </source>
</evidence>
<dbReference type="HOGENOM" id="CLU_840355_0_0_1"/>
<organism evidence="2 3">
    <name type="scientific">Leersia perrieri</name>
    <dbReference type="NCBI Taxonomy" id="77586"/>
    <lineage>
        <taxon>Eukaryota</taxon>
        <taxon>Viridiplantae</taxon>
        <taxon>Streptophyta</taxon>
        <taxon>Embryophyta</taxon>
        <taxon>Tracheophyta</taxon>
        <taxon>Spermatophyta</taxon>
        <taxon>Magnoliopsida</taxon>
        <taxon>Liliopsida</taxon>
        <taxon>Poales</taxon>
        <taxon>Poaceae</taxon>
        <taxon>BOP clade</taxon>
        <taxon>Oryzoideae</taxon>
        <taxon>Oryzeae</taxon>
        <taxon>Oryzinae</taxon>
        <taxon>Leersia</taxon>
    </lineage>
</organism>
<dbReference type="PANTHER" id="PTHR34838:SF2">
    <property type="entry name" value="OS08G0142500 PROTEIN"/>
    <property type="match status" value="1"/>
</dbReference>
<feature type="chain" id="PRO_5002349932" description="Pectinesterase inhibitor domain-containing protein" evidence="1">
    <location>
        <begin position="20"/>
        <end position="331"/>
    </location>
</feature>
<dbReference type="Gramene" id="LPERR08G02730.1">
    <property type="protein sequence ID" value="LPERR08G02730.1"/>
    <property type="gene ID" value="LPERR08G02730"/>
</dbReference>
<reference evidence="2 3" key="1">
    <citation type="submission" date="2012-08" db="EMBL/GenBank/DDBJ databases">
        <title>Oryza genome evolution.</title>
        <authorList>
            <person name="Wing R.A."/>
        </authorList>
    </citation>
    <scope>NUCLEOTIDE SEQUENCE</scope>
</reference>
<dbReference type="InterPro" id="IPR035513">
    <property type="entry name" value="Invertase/methylesterase_inhib"/>
</dbReference>
<evidence type="ECO:0000313" key="2">
    <source>
        <dbReference type="EnsemblPlants" id="LPERR08G02730.1"/>
    </source>
</evidence>